<comment type="caution">
    <text evidence="1">The sequence shown here is derived from an EMBL/GenBank/DDBJ whole genome shotgun (WGS) entry which is preliminary data.</text>
</comment>
<organism evidence="1 2">
    <name type="scientific">Dermacentor silvarum</name>
    <name type="common">Tick</name>
    <dbReference type="NCBI Taxonomy" id="543639"/>
    <lineage>
        <taxon>Eukaryota</taxon>
        <taxon>Metazoa</taxon>
        <taxon>Ecdysozoa</taxon>
        <taxon>Arthropoda</taxon>
        <taxon>Chelicerata</taxon>
        <taxon>Arachnida</taxon>
        <taxon>Acari</taxon>
        <taxon>Parasitiformes</taxon>
        <taxon>Ixodida</taxon>
        <taxon>Ixodoidea</taxon>
        <taxon>Ixodidae</taxon>
        <taxon>Rhipicephalinae</taxon>
        <taxon>Dermacentor</taxon>
    </lineage>
</organism>
<sequence length="130" mass="14352">MLWLLCCALWFACRVQRSCSLSQWQPDAFLSPAELVRSKGYPAEEHVTVTEDGYVLSLQRVPRGGRQPPGTLSGPPVLLVHGLLSSAAEWVINYPHQSLGQRTPPSLAAVGWTASRIEREKIETVGKDSR</sequence>
<reference evidence="1" key="1">
    <citation type="submission" date="2020-05" db="EMBL/GenBank/DDBJ databases">
        <title>Large-scale comparative analyses of tick genomes elucidate their genetic diversity and vector capacities.</title>
        <authorList>
            <person name="Jia N."/>
            <person name="Wang J."/>
            <person name="Shi W."/>
            <person name="Du L."/>
            <person name="Sun Y."/>
            <person name="Zhan W."/>
            <person name="Jiang J."/>
            <person name="Wang Q."/>
            <person name="Zhang B."/>
            <person name="Ji P."/>
            <person name="Sakyi L.B."/>
            <person name="Cui X."/>
            <person name="Yuan T."/>
            <person name="Jiang B."/>
            <person name="Yang W."/>
            <person name="Lam T.T.-Y."/>
            <person name="Chang Q."/>
            <person name="Ding S."/>
            <person name="Wang X."/>
            <person name="Zhu J."/>
            <person name="Ruan X."/>
            <person name="Zhao L."/>
            <person name="Wei J."/>
            <person name="Que T."/>
            <person name="Du C."/>
            <person name="Cheng J."/>
            <person name="Dai P."/>
            <person name="Han X."/>
            <person name="Huang E."/>
            <person name="Gao Y."/>
            <person name="Liu J."/>
            <person name="Shao H."/>
            <person name="Ye R."/>
            <person name="Li L."/>
            <person name="Wei W."/>
            <person name="Wang X."/>
            <person name="Wang C."/>
            <person name="Yang T."/>
            <person name="Huo Q."/>
            <person name="Li W."/>
            <person name="Guo W."/>
            <person name="Chen H."/>
            <person name="Zhou L."/>
            <person name="Ni X."/>
            <person name="Tian J."/>
            <person name="Zhou Y."/>
            <person name="Sheng Y."/>
            <person name="Liu T."/>
            <person name="Pan Y."/>
            <person name="Xia L."/>
            <person name="Li J."/>
            <person name="Zhao F."/>
            <person name="Cao W."/>
        </authorList>
    </citation>
    <scope>NUCLEOTIDE SEQUENCE</scope>
    <source>
        <strain evidence="1">Dsil-2018</strain>
    </source>
</reference>
<dbReference type="EMBL" id="CM023478">
    <property type="protein sequence ID" value="KAH7933564.1"/>
    <property type="molecule type" value="Genomic_DNA"/>
</dbReference>
<gene>
    <name evidence="1" type="ORF">HPB49_013953</name>
</gene>
<name>A0ACB8C413_DERSI</name>
<proteinExistence type="predicted"/>
<accession>A0ACB8C413</accession>
<dbReference type="Proteomes" id="UP000821865">
    <property type="component" value="Chromosome 9"/>
</dbReference>
<protein>
    <submittedName>
        <fullName evidence="1">Uncharacterized protein</fullName>
    </submittedName>
</protein>
<keyword evidence="2" id="KW-1185">Reference proteome</keyword>
<evidence type="ECO:0000313" key="2">
    <source>
        <dbReference type="Proteomes" id="UP000821865"/>
    </source>
</evidence>
<evidence type="ECO:0000313" key="1">
    <source>
        <dbReference type="EMBL" id="KAH7933564.1"/>
    </source>
</evidence>